<gene>
    <name evidence="1" type="ORF">K470DRAFT_277889</name>
</gene>
<evidence type="ECO:0008006" key="3">
    <source>
        <dbReference type="Google" id="ProtNLM"/>
    </source>
</evidence>
<accession>A0A6A7BV14</accession>
<dbReference type="AlphaFoldDB" id="A0A6A7BV14"/>
<sequence>MAFSSPSKRLPTATPGTFWPTHMELQDHQPLLRKLRELGFDNPDPEEMKIEITLHEDLYHKFITRYGADHPLVHIVSTTLGFIFMYLGELQSAYYLLLEVRNALWAKTARDNAAILELNQHLGKIMLELNLTDDADDCVNLAWSGYMSVFPASNIMVLETAQAMGEIYLEQDEPKQATDMFEAALIGMTTTLGGTHLHTIRVLYDIGVMHLDRNELSAAKDKMTLALSRAKRALKPCSFLIYKLYLQLAFIYLAMGQSEAGKDYVKDALKQSGEVFSHDNSFLRGLLEFLGGEGGLLDAVNKSNQKNFKEKHAKDRQEQSSFCRRDLNRRYEYCDSSGPL</sequence>
<evidence type="ECO:0000313" key="1">
    <source>
        <dbReference type="EMBL" id="KAF2859176.1"/>
    </source>
</evidence>
<name>A0A6A7BV14_9PEZI</name>
<dbReference type="Gene3D" id="1.25.40.10">
    <property type="entry name" value="Tetratricopeptide repeat domain"/>
    <property type="match status" value="1"/>
</dbReference>
<dbReference type="EMBL" id="MU005996">
    <property type="protein sequence ID" value="KAF2859176.1"/>
    <property type="molecule type" value="Genomic_DNA"/>
</dbReference>
<protein>
    <recommendedName>
        <fullName evidence="3">TPR-like protein</fullName>
    </recommendedName>
</protein>
<reference evidence="1" key="1">
    <citation type="journal article" date="2020" name="Stud. Mycol.">
        <title>101 Dothideomycetes genomes: a test case for predicting lifestyles and emergence of pathogens.</title>
        <authorList>
            <person name="Haridas S."/>
            <person name="Albert R."/>
            <person name="Binder M."/>
            <person name="Bloem J."/>
            <person name="Labutti K."/>
            <person name="Salamov A."/>
            <person name="Andreopoulos B."/>
            <person name="Baker S."/>
            <person name="Barry K."/>
            <person name="Bills G."/>
            <person name="Bluhm B."/>
            <person name="Cannon C."/>
            <person name="Castanera R."/>
            <person name="Culley D."/>
            <person name="Daum C."/>
            <person name="Ezra D."/>
            <person name="Gonzalez J."/>
            <person name="Henrissat B."/>
            <person name="Kuo A."/>
            <person name="Liang C."/>
            <person name="Lipzen A."/>
            <person name="Lutzoni F."/>
            <person name="Magnuson J."/>
            <person name="Mondo S."/>
            <person name="Nolan M."/>
            <person name="Ohm R."/>
            <person name="Pangilinan J."/>
            <person name="Park H.-J."/>
            <person name="Ramirez L."/>
            <person name="Alfaro M."/>
            <person name="Sun H."/>
            <person name="Tritt A."/>
            <person name="Yoshinaga Y."/>
            <person name="Zwiers L.-H."/>
            <person name="Turgeon B."/>
            <person name="Goodwin S."/>
            <person name="Spatafora J."/>
            <person name="Crous P."/>
            <person name="Grigoriev I."/>
        </authorList>
    </citation>
    <scope>NUCLEOTIDE SEQUENCE</scope>
    <source>
        <strain evidence="1">CBS 480.64</strain>
    </source>
</reference>
<evidence type="ECO:0000313" key="2">
    <source>
        <dbReference type="Proteomes" id="UP000799421"/>
    </source>
</evidence>
<proteinExistence type="predicted"/>
<dbReference type="Proteomes" id="UP000799421">
    <property type="component" value="Unassembled WGS sequence"/>
</dbReference>
<keyword evidence="2" id="KW-1185">Reference proteome</keyword>
<dbReference type="InterPro" id="IPR011990">
    <property type="entry name" value="TPR-like_helical_dom_sf"/>
</dbReference>
<dbReference type="Pfam" id="PF13424">
    <property type="entry name" value="TPR_12"/>
    <property type="match status" value="1"/>
</dbReference>
<organism evidence="1 2">
    <name type="scientific">Piedraia hortae CBS 480.64</name>
    <dbReference type="NCBI Taxonomy" id="1314780"/>
    <lineage>
        <taxon>Eukaryota</taxon>
        <taxon>Fungi</taxon>
        <taxon>Dikarya</taxon>
        <taxon>Ascomycota</taxon>
        <taxon>Pezizomycotina</taxon>
        <taxon>Dothideomycetes</taxon>
        <taxon>Dothideomycetidae</taxon>
        <taxon>Capnodiales</taxon>
        <taxon>Piedraiaceae</taxon>
        <taxon>Piedraia</taxon>
    </lineage>
</organism>
<dbReference type="SUPFAM" id="SSF48452">
    <property type="entry name" value="TPR-like"/>
    <property type="match status" value="2"/>
</dbReference>